<dbReference type="Gene3D" id="3.90.226.10">
    <property type="entry name" value="2-enoyl-CoA Hydratase, Chain A, domain 1"/>
    <property type="match status" value="1"/>
</dbReference>
<sequence length="70" mass="8206">MYKKVEMNVLKECGHYLKMTSSERIELSIDPGTWNPMDEDMVSGSDPIKFHSRRNLIKKILPLLKKNRVD</sequence>
<proteinExistence type="predicted"/>
<name>A0A3P6DGA7_BRACM</name>
<dbReference type="PANTHER" id="PTHR42995:SF5">
    <property type="entry name" value="ACETYL-COENZYME A CARBOXYLASE CARBOXYL TRANSFERASE SUBUNIT BETA, CHLOROPLASTIC"/>
    <property type="match status" value="1"/>
</dbReference>
<dbReference type="AlphaFoldDB" id="A0A3P6DGA7"/>
<gene>
    <name evidence="1" type="ORF">BRASC25T45868Z</name>
</gene>
<reference evidence="1" key="1">
    <citation type="submission" date="2018-11" db="EMBL/GenBank/DDBJ databases">
        <authorList>
            <consortium name="Genoscope - CEA"/>
            <person name="William W."/>
        </authorList>
    </citation>
    <scope>NUCLEOTIDE SEQUENCE</scope>
</reference>
<dbReference type="PANTHER" id="PTHR42995">
    <property type="entry name" value="ACETYL-COENZYME A CARBOXYLASE CARBOXYL TRANSFERASE SUBUNIT BETA, CHLOROPLASTIC"/>
    <property type="match status" value="1"/>
</dbReference>
<accession>A0A3P6DGA7</accession>
<evidence type="ECO:0000313" key="1">
    <source>
        <dbReference type="EMBL" id="VDD22431.1"/>
    </source>
</evidence>
<protein>
    <submittedName>
        <fullName evidence="1">Uncharacterized protein</fullName>
    </submittedName>
</protein>
<organism evidence="1">
    <name type="scientific">Brassica campestris</name>
    <name type="common">Field mustard</name>
    <dbReference type="NCBI Taxonomy" id="3711"/>
    <lineage>
        <taxon>Eukaryota</taxon>
        <taxon>Viridiplantae</taxon>
        <taxon>Streptophyta</taxon>
        <taxon>Embryophyta</taxon>
        <taxon>Tracheophyta</taxon>
        <taxon>Spermatophyta</taxon>
        <taxon>Magnoliopsida</taxon>
        <taxon>eudicotyledons</taxon>
        <taxon>Gunneridae</taxon>
        <taxon>Pentapetalae</taxon>
        <taxon>rosids</taxon>
        <taxon>malvids</taxon>
        <taxon>Brassicales</taxon>
        <taxon>Brassicaceae</taxon>
        <taxon>Brassiceae</taxon>
        <taxon>Brassica</taxon>
    </lineage>
</organism>
<dbReference type="EMBL" id="LR031578">
    <property type="protein sequence ID" value="VDD22431.1"/>
    <property type="molecule type" value="Genomic_DNA"/>
</dbReference>